<evidence type="ECO:0000256" key="1">
    <source>
        <dbReference type="SAM" id="Phobius"/>
    </source>
</evidence>
<evidence type="ECO:0000313" key="2">
    <source>
        <dbReference type="EMBL" id="MDO6414295.1"/>
    </source>
</evidence>
<protein>
    <submittedName>
        <fullName evidence="2">Uncharacterized protein</fullName>
    </submittedName>
</protein>
<comment type="caution">
    <text evidence="2">The sequence shown here is derived from an EMBL/GenBank/DDBJ whole genome shotgun (WGS) entry which is preliminary data.</text>
</comment>
<sequence>MADAPAPSIVVSASERIKPASTKEVFGRGLLLIFGEMVQLVLAFVLALFALACCAALAVKANDALHFMGEKFVIPRVITDALSGLLAHSPTYLVVCVLGAIFAIKLVDLILRVLQRRARLAEIGYSPA</sequence>
<evidence type="ECO:0000313" key="3">
    <source>
        <dbReference type="Proteomes" id="UP001169764"/>
    </source>
</evidence>
<keyword evidence="1" id="KW-0812">Transmembrane</keyword>
<gene>
    <name evidence="2" type="ORF">Q4F19_07860</name>
</gene>
<keyword evidence="1" id="KW-0472">Membrane</keyword>
<name>A0ABT8Y7J3_9SPHN</name>
<accession>A0ABT8Y7J3</accession>
<feature type="transmembrane region" description="Helical" evidence="1">
    <location>
        <begin position="92"/>
        <end position="111"/>
    </location>
</feature>
<dbReference type="EMBL" id="JAUOTP010000003">
    <property type="protein sequence ID" value="MDO6414295.1"/>
    <property type="molecule type" value="Genomic_DNA"/>
</dbReference>
<proteinExistence type="predicted"/>
<keyword evidence="3" id="KW-1185">Reference proteome</keyword>
<dbReference type="Proteomes" id="UP001169764">
    <property type="component" value="Unassembled WGS sequence"/>
</dbReference>
<dbReference type="RefSeq" id="WP_303541370.1">
    <property type="nucleotide sequence ID" value="NZ_JAUOTP010000003.1"/>
</dbReference>
<reference evidence="2" key="1">
    <citation type="submission" date="2023-07" db="EMBL/GenBank/DDBJ databases">
        <authorList>
            <person name="Kim M."/>
        </authorList>
    </citation>
    <scope>NUCLEOTIDE SEQUENCE</scope>
    <source>
        <strain evidence="2">BIUV-7</strain>
    </source>
</reference>
<feature type="transmembrane region" description="Helical" evidence="1">
    <location>
        <begin position="30"/>
        <end position="59"/>
    </location>
</feature>
<organism evidence="2 3">
    <name type="scientific">Sphingomonas natans</name>
    <dbReference type="NCBI Taxonomy" id="3063330"/>
    <lineage>
        <taxon>Bacteria</taxon>
        <taxon>Pseudomonadati</taxon>
        <taxon>Pseudomonadota</taxon>
        <taxon>Alphaproteobacteria</taxon>
        <taxon>Sphingomonadales</taxon>
        <taxon>Sphingomonadaceae</taxon>
        <taxon>Sphingomonas</taxon>
    </lineage>
</organism>
<keyword evidence="1" id="KW-1133">Transmembrane helix</keyword>